<evidence type="ECO:0000256" key="1">
    <source>
        <dbReference type="SAM" id="MobiDB-lite"/>
    </source>
</evidence>
<feature type="region of interest" description="Disordered" evidence="1">
    <location>
        <begin position="198"/>
        <end position="343"/>
    </location>
</feature>
<feature type="compositionally biased region" description="Low complexity" evidence="1">
    <location>
        <begin position="214"/>
        <end position="228"/>
    </location>
</feature>
<name>A0A0N5A0A8_PARTI</name>
<keyword evidence="2" id="KW-1185">Reference proteome</keyword>
<dbReference type="AlphaFoldDB" id="A0A0N5A0A8"/>
<accession>A0A0N5A0A8</accession>
<organism evidence="2 3">
    <name type="scientific">Parastrongyloides trichosuri</name>
    <name type="common">Possum-specific nematode worm</name>
    <dbReference type="NCBI Taxonomy" id="131310"/>
    <lineage>
        <taxon>Eukaryota</taxon>
        <taxon>Metazoa</taxon>
        <taxon>Ecdysozoa</taxon>
        <taxon>Nematoda</taxon>
        <taxon>Chromadorea</taxon>
        <taxon>Rhabditida</taxon>
        <taxon>Tylenchina</taxon>
        <taxon>Panagrolaimomorpha</taxon>
        <taxon>Strongyloidoidea</taxon>
        <taxon>Strongyloididae</taxon>
        <taxon>Parastrongyloides</taxon>
    </lineage>
</organism>
<proteinExistence type="predicted"/>
<evidence type="ECO:0000313" key="3">
    <source>
        <dbReference type="WBParaSite" id="PTRK_0001477700.1"/>
    </source>
</evidence>
<reference evidence="3" key="1">
    <citation type="submission" date="2017-02" db="UniProtKB">
        <authorList>
            <consortium name="WormBaseParasite"/>
        </authorList>
    </citation>
    <scope>IDENTIFICATION</scope>
</reference>
<dbReference type="Proteomes" id="UP000038045">
    <property type="component" value="Unplaced"/>
</dbReference>
<protein>
    <submittedName>
        <fullName evidence="3">N-acetyltransferase domain-containing protein</fullName>
    </submittedName>
</protein>
<feature type="region of interest" description="Disordered" evidence="1">
    <location>
        <begin position="130"/>
        <end position="150"/>
    </location>
</feature>
<sequence length="343" mass="35351">PLVDGGDLVLTGLPTAAEAGGPHHAGLAVDLDRAQFAGLGAGQSLLDAVRRRGQQNARLGEARLVDRRLPARIGGDEGGRLSGRALPAIEDMRPDLGDLGQARRPPGVDVIGVVVRGRAHALGHMAVQSASRDPLGSVPGPAHRPARQGAVAGEAELAARGPLGALIDDAADAGGIVGIAHPVQHDLGHALLPLGSAGRAGATPHRRGGRQRAARAGARPGRWAWRRSTAGRRRRPRPDPGWACRPGSGSPSRASGHTVRAGPGPGRADARRPAAPHPSAPSRPPDRSGPGRRRWRGPGPRPCGRCRGGASSWPTWPRPSPPGSRPWRRAPQPGRGVQSSSAA</sequence>
<feature type="compositionally biased region" description="Basic residues" evidence="1">
    <location>
        <begin position="204"/>
        <end position="213"/>
    </location>
</feature>
<evidence type="ECO:0000313" key="2">
    <source>
        <dbReference type="Proteomes" id="UP000038045"/>
    </source>
</evidence>
<dbReference type="WBParaSite" id="PTRK_0001477700.1">
    <property type="protein sequence ID" value="PTRK_0001477700.1"/>
    <property type="gene ID" value="PTRK_0001477700"/>
</dbReference>
<feature type="compositionally biased region" description="Low complexity" evidence="1">
    <location>
        <begin position="302"/>
        <end position="315"/>
    </location>
</feature>
<feature type="compositionally biased region" description="Low complexity" evidence="1">
    <location>
        <begin position="240"/>
        <end position="262"/>
    </location>
</feature>